<dbReference type="PANTHER" id="PTHR33387:SF3">
    <property type="entry name" value="DUF985 DOMAIN-CONTAINING PROTEIN"/>
    <property type="match status" value="1"/>
</dbReference>
<accession>A0A4R6WSC2</accession>
<sequence length="171" mass="18395">MPAETDKGEIDQLVASLGLLPHPEGGFYRETYRAGESIARAALPDRFVGDRSHGTAIYYLLAAGDRSKLHRIAADEIWHFYAGDPLLIVALAPDGALSVTTLGRDFAAGHVPQHVVPAGYWFGAIPAGGSAYALTGCTVAPGFDFADFELAERAALLSSFPQHRDWIERLT</sequence>
<comment type="caution">
    <text evidence="2">The sequence shown here is derived from an EMBL/GenBank/DDBJ whole genome shotgun (WGS) entry which is preliminary data.</text>
</comment>
<dbReference type="EMBL" id="SNYW01000006">
    <property type="protein sequence ID" value="TDQ84495.1"/>
    <property type="molecule type" value="Genomic_DNA"/>
</dbReference>
<feature type="domain" description="DUF985" evidence="1">
    <location>
        <begin position="12"/>
        <end position="151"/>
    </location>
</feature>
<keyword evidence="3" id="KW-1185">Reference proteome</keyword>
<name>A0A4R6WSC2_9PROT</name>
<evidence type="ECO:0000259" key="1">
    <source>
        <dbReference type="Pfam" id="PF06172"/>
    </source>
</evidence>
<dbReference type="PANTHER" id="PTHR33387">
    <property type="entry name" value="RMLC-LIKE JELLY ROLL FOLD PROTEIN"/>
    <property type="match status" value="1"/>
</dbReference>
<dbReference type="SUPFAM" id="SSF51182">
    <property type="entry name" value="RmlC-like cupins"/>
    <property type="match status" value="1"/>
</dbReference>
<dbReference type="CDD" id="cd06121">
    <property type="entry name" value="cupin_YML079wp"/>
    <property type="match status" value="1"/>
</dbReference>
<proteinExistence type="predicted"/>
<dbReference type="Pfam" id="PF06172">
    <property type="entry name" value="Cupin_5"/>
    <property type="match status" value="1"/>
</dbReference>
<organism evidence="2 3">
    <name type="scientific">Dongia mobilis</name>
    <dbReference type="NCBI Taxonomy" id="578943"/>
    <lineage>
        <taxon>Bacteria</taxon>
        <taxon>Pseudomonadati</taxon>
        <taxon>Pseudomonadota</taxon>
        <taxon>Alphaproteobacteria</taxon>
        <taxon>Rhodospirillales</taxon>
        <taxon>Dongiaceae</taxon>
        <taxon>Dongia</taxon>
    </lineage>
</organism>
<evidence type="ECO:0000313" key="2">
    <source>
        <dbReference type="EMBL" id="TDQ84495.1"/>
    </source>
</evidence>
<dbReference type="InterPro" id="IPR011051">
    <property type="entry name" value="RmlC_Cupin_sf"/>
</dbReference>
<gene>
    <name evidence="2" type="ORF">A8950_1052</name>
</gene>
<dbReference type="InterPro" id="IPR014710">
    <property type="entry name" value="RmlC-like_jellyroll"/>
</dbReference>
<evidence type="ECO:0000313" key="3">
    <source>
        <dbReference type="Proteomes" id="UP000295783"/>
    </source>
</evidence>
<dbReference type="InterPro" id="IPR009327">
    <property type="entry name" value="Cupin_DUF985"/>
</dbReference>
<dbReference type="OrthoDB" id="9798288at2"/>
<dbReference type="AlphaFoldDB" id="A0A4R6WSC2"/>
<dbReference type="InterPro" id="IPR039935">
    <property type="entry name" value="YML079W-like"/>
</dbReference>
<dbReference type="Gene3D" id="2.60.120.10">
    <property type="entry name" value="Jelly Rolls"/>
    <property type="match status" value="1"/>
</dbReference>
<dbReference type="Proteomes" id="UP000295783">
    <property type="component" value="Unassembled WGS sequence"/>
</dbReference>
<protein>
    <recommendedName>
        <fullName evidence="1">DUF985 domain-containing protein</fullName>
    </recommendedName>
</protein>
<reference evidence="2 3" key="1">
    <citation type="submission" date="2019-03" db="EMBL/GenBank/DDBJ databases">
        <title>Genomic Encyclopedia of Type Strains, Phase III (KMG-III): the genomes of soil and plant-associated and newly described type strains.</title>
        <authorList>
            <person name="Whitman W."/>
        </authorList>
    </citation>
    <scope>NUCLEOTIDE SEQUENCE [LARGE SCALE GENOMIC DNA]</scope>
    <source>
        <strain evidence="2 3">CGMCC 1.7660</strain>
    </source>
</reference>
<dbReference type="RefSeq" id="WP_133612516.1">
    <property type="nucleotide sequence ID" value="NZ_SNYW01000006.1"/>
</dbReference>